<dbReference type="Proteomes" id="UP000283855">
    <property type="component" value="Unassembled WGS sequence"/>
</dbReference>
<dbReference type="AlphaFoldDB" id="A0A413T2P6"/>
<name>A0A413T2P6_9BACT</name>
<reference evidence="1 2" key="1">
    <citation type="submission" date="2018-08" db="EMBL/GenBank/DDBJ databases">
        <title>A genome reference for cultivated species of the human gut microbiota.</title>
        <authorList>
            <person name="Zou Y."/>
            <person name="Xue W."/>
            <person name="Luo G."/>
        </authorList>
    </citation>
    <scope>NUCLEOTIDE SEQUENCE [LARGE SCALE GENOMIC DNA]</scope>
    <source>
        <strain evidence="1 2">AM42-38</strain>
    </source>
</reference>
<sequence>MKQSKKLMALPLFYALMLTACNNNNSIPSSYIGFKNTQQTITYDPAQDIQTFSVTIISGEKMTEDTRLSIRCSGQSFAHPEDKNPIFPKGKKEMNFNIKLNPKKINVPFLHISCTPQVKDSQTTKMTVALKKK</sequence>
<comment type="caution">
    <text evidence="1">The sequence shown here is derived from an EMBL/GenBank/DDBJ whole genome shotgun (WGS) entry which is preliminary data.</text>
</comment>
<accession>A0A413T2P6</accession>
<proteinExistence type="predicted"/>
<dbReference type="RefSeq" id="WP_008144987.1">
    <property type="nucleotide sequence ID" value="NZ_CABJGD010000006.1"/>
</dbReference>
<gene>
    <name evidence="1" type="ORF">DW921_04095</name>
</gene>
<organism evidence="1 2">
    <name type="scientific">Phocaeicola coprophilus</name>
    <dbReference type="NCBI Taxonomy" id="387090"/>
    <lineage>
        <taxon>Bacteria</taxon>
        <taxon>Pseudomonadati</taxon>
        <taxon>Bacteroidota</taxon>
        <taxon>Bacteroidia</taxon>
        <taxon>Bacteroidales</taxon>
        <taxon>Bacteroidaceae</taxon>
        <taxon>Phocaeicola</taxon>
    </lineage>
</organism>
<evidence type="ECO:0000313" key="2">
    <source>
        <dbReference type="Proteomes" id="UP000283855"/>
    </source>
</evidence>
<dbReference type="GeneID" id="78405723"/>
<dbReference type="PROSITE" id="PS51257">
    <property type="entry name" value="PROKAR_LIPOPROTEIN"/>
    <property type="match status" value="1"/>
</dbReference>
<evidence type="ECO:0008006" key="3">
    <source>
        <dbReference type="Google" id="ProtNLM"/>
    </source>
</evidence>
<dbReference type="EMBL" id="QSFT01000006">
    <property type="protein sequence ID" value="RHA77439.1"/>
    <property type="molecule type" value="Genomic_DNA"/>
</dbReference>
<evidence type="ECO:0000313" key="1">
    <source>
        <dbReference type="EMBL" id="RHA77439.1"/>
    </source>
</evidence>
<protein>
    <recommendedName>
        <fullName evidence="3">Lipoprotein</fullName>
    </recommendedName>
</protein>